<protein>
    <recommendedName>
        <fullName evidence="4">Alpha/beta hydrolase</fullName>
    </recommendedName>
</protein>
<dbReference type="InterPro" id="IPR029058">
    <property type="entry name" value="AB_hydrolase_fold"/>
</dbReference>
<dbReference type="AlphaFoldDB" id="A0A516R3Q4"/>
<feature type="compositionally biased region" description="Low complexity" evidence="1">
    <location>
        <begin position="52"/>
        <end position="75"/>
    </location>
</feature>
<dbReference type="EMBL" id="CP040916">
    <property type="protein sequence ID" value="QDQ10278.1"/>
    <property type="molecule type" value="Genomic_DNA"/>
</dbReference>
<evidence type="ECO:0000256" key="1">
    <source>
        <dbReference type="SAM" id="MobiDB-lite"/>
    </source>
</evidence>
<name>A0A516R3Q4_STRST</name>
<dbReference type="RefSeq" id="WP_144002086.1">
    <property type="nucleotide sequence ID" value="NZ_CP040916.1"/>
</dbReference>
<dbReference type="Proteomes" id="UP000316806">
    <property type="component" value="Chromosome"/>
</dbReference>
<sequence length="142" mass="15799">MSPQRAPVVSVHGLWLHSTSWEPRARLFAEGEYDPLMEICESYAQVVRGLPAPASRRSAPPRARPSSPSCANRPSGPLLLLSGKRDHTIPDVLTRSTQKQYRNSPAFTDYQRFEDRGHSLVIDSGRRTIAETPLGLLNDNAH</sequence>
<accession>A0A516R3Q4</accession>
<evidence type="ECO:0000313" key="2">
    <source>
        <dbReference type="EMBL" id="QDQ10278.1"/>
    </source>
</evidence>
<reference evidence="2 3" key="1">
    <citation type="journal article" date="2019" name="J. Ind. Microbiol. Biotechnol.">
        <title>The complete genomic sequence of Streptomyces spectabilis NRRL-2792 and identification of secondary metabolite biosynthetic gene clusters.</title>
        <authorList>
            <person name="Sinha A."/>
            <person name="Phillips-Salemka S."/>
            <person name="Niraula T.A."/>
            <person name="Short K.A."/>
            <person name="Niraula N.P."/>
        </authorList>
    </citation>
    <scope>NUCLEOTIDE SEQUENCE [LARGE SCALE GENOMIC DNA]</scope>
    <source>
        <strain evidence="2 3">NRRL 2792</strain>
    </source>
</reference>
<evidence type="ECO:0008006" key="4">
    <source>
        <dbReference type="Google" id="ProtNLM"/>
    </source>
</evidence>
<organism evidence="2 3">
    <name type="scientific">Streptomyces spectabilis</name>
    <dbReference type="NCBI Taxonomy" id="68270"/>
    <lineage>
        <taxon>Bacteria</taxon>
        <taxon>Bacillati</taxon>
        <taxon>Actinomycetota</taxon>
        <taxon>Actinomycetes</taxon>
        <taxon>Kitasatosporales</taxon>
        <taxon>Streptomycetaceae</taxon>
        <taxon>Streptomyces</taxon>
    </lineage>
</organism>
<feature type="region of interest" description="Disordered" evidence="1">
    <location>
        <begin position="52"/>
        <end position="84"/>
    </location>
</feature>
<gene>
    <name evidence="2" type="ORF">FH965_06645</name>
</gene>
<proteinExistence type="predicted"/>
<evidence type="ECO:0000313" key="3">
    <source>
        <dbReference type="Proteomes" id="UP000316806"/>
    </source>
</evidence>
<dbReference type="SUPFAM" id="SSF53474">
    <property type="entry name" value="alpha/beta-Hydrolases"/>
    <property type="match status" value="1"/>
</dbReference>